<name>A0A7W6G013_9SPHN</name>
<organism evidence="1 2">
    <name type="scientific">Novosphingobium fluoreni</name>
    <dbReference type="NCBI Taxonomy" id="1391222"/>
    <lineage>
        <taxon>Bacteria</taxon>
        <taxon>Pseudomonadati</taxon>
        <taxon>Pseudomonadota</taxon>
        <taxon>Alphaproteobacteria</taxon>
        <taxon>Sphingomonadales</taxon>
        <taxon>Sphingomonadaceae</taxon>
        <taxon>Novosphingobium</taxon>
    </lineage>
</organism>
<keyword evidence="2" id="KW-1185">Reference proteome</keyword>
<dbReference type="AlphaFoldDB" id="A0A7W6G013"/>
<gene>
    <name evidence="1" type="ORF">GGR39_003336</name>
</gene>
<dbReference type="SUPFAM" id="SSF54593">
    <property type="entry name" value="Glyoxalase/Bleomycin resistance protein/Dihydroxybiphenyl dioxygenase"/>
    <property type="match status" value="1"/>
</dbReference>
<dbReference type="Proteomes" id="UP000561459">
    <property type="component" value="Unassembled WGS sequence"/>
</dbReference>
<proteinExistence type="predicted"/>
<dbReference type="InterPro" id="IPR029068">
    <property type="entry name" value="Glyas_Bleomycin-R_OHBP_Dase"/>
</dbReference>
<dbReference type="RefSeq" id="WP_183618781.1">
    <property type="nucleotide sequence ID" value="NZ_JACIDY010000013.1"/>
</dbReference>
<reference evidence="1 2" key="1">
    <citation type="submission" date="2020-08" db="EMBL/GenBank/DDBJ databases">
        <title>Genomic Encyclopedia of Type Strains, Phase IV (KMG-IV): sequencing the most valuable type-strain genomes for metagenomic binning, comparative biology and taxonomic classification.</title>
        <authorList>
            <person name="Goeker M."/>
        </authorList>
    </citation>
    <scope>NUCLEOTIDE SEQUENCE [LARGE SCALE GENOMIC DNA]</scope>
    <source>
        <strain evidence="1 2">DSM 27568</strain>
    </source>
</reference>
<accession>A0A7W6G013</accession>
<protein>
    <recommendedName>
        <fullName evidence="3">VOC domain-containing protein</fullName>
    </recommendedName>
</protein>
<dbReference type="EMBL" id="JACIDY010000013">
    <property type="protein sequence ID" value="MBB3941655.1"/>
    <property type="molecule type" value="Genomic_DNA"/>
</dbReference>
<dbReference type="Gene3D" id="3.10.180.10">
    <property type="entry name" value="2,3-Dihydroxybiphenyl 1,2-Dioxygenase, domain 1"/>
    <property type="match status" value="1"/>
</dbReference>
<comment type="caution">
    <text evidence="1">The sequence shown here is derived from an EMBL/GenBank/DDBJ whole genome shotgun (WGS) entry which is preliminary data.</text>
</comment>
<sequence length="160" mass="18133">MAQSFLPLGGFYQFGYVTRDLDAAVVTLAEQFGVTRYRRKRSSEWMEAVHAWVGDSQIEVLQLGPGAPKMYHDYVPEAAGELRLQHLGRRVETLEDWRALEQAIAKGGFDTPMNASAIDGQLRAIYVDTRRLLGIYSEYVYFAGDALRIYDDVPRNDPAR</sequence>
<evidence type="ECO:0000313" key="2">
    <source>
        <dbReference type="Proteomes" id="UP000561459"/>
    </source>
</evidence>
<evidence type="ECO:0000313" key="1">
    <source>
        <dbReference type="EMBL" id="MBB3941655.1"/>
    </source>
</evidence>
<evidence type="ECO:0008006" key="3">
    <source>
        <dbReference type="Google" id="ProtNLM"/>
    </source>
</evidence>